<dbReference type="GO" id="GO:0000287">
    <property type="term" value="F:magnesium ion binding"/>
    <property type="evidence" value="ECO:0007669"/>
    <property type="project" value="TreeGrafter"/>
</dbReference>
<dbReference type="SMART" id="SM00922">
    <property type="entry name" value="MR_MLE"/>
    <property type="match status" value="1"/>
</dbReference>
<keyword evidence="6" id="KW-1185">Reference proteome</keyword>
<dbReference type="AlphaFoldDB" id="A0A917L4M1"/>
<dbReference type="Pfam" id="PF13378">
    <property type="entry name" value="MR_MLE_C"/>
    <property type="match status" value="1"/>
</dbReference>
<dbReference type="PANTHER" id="PTHR13794">
    <property type="entry name" value="ENOLASE SUPERFAMILY, MANDELATE RACEMASE"/>
    <property type="match status" value="1"/>
</dbReference>
<feature type="domain" description="Mandelate racemase/muconate lactonizing enzyme C-terminal" evidence="4">
    <location>
        <begin position="137"/>
        <end position="239"/>
    </location>
</feature>
<dbReference type="GO" id="GO:0016052">
    <property type="term" value="P:carbohydrate catabolic process"/>
    <property type="evidence" value="ECO:0007669"/>
    <property type="project" value="TreeGrafter"/>
</dbReference>
<protein>
    <submittedName>
        <fullName evidence="5">Racemase</fullName>
    </submittedName>
</protein>
<dbReference type="InterPro" id="IPR029065">
    <property type="entry name" value="Enolase_C-like"/>
</dbReference>
<dbReference type="InterPro" id="IPR036849">
    <property type="entry name" value="Enolase-like_C_sf"/>
</dbReference>
<proteinExistence type="predicted"/>
<dbReference type="SUPFAM" id="SSF51604">
    <property type="entry name" value="Enolase C-terminal domain-like"/>
    <property type="match status" value="1"/>
</dbReference>
<dbReference type="CDD" id="cd03316">
    <property type="entry name" value="MR_like"/>
    <property type="match status" value="1"/>
</dbReference>
<dbReference type="Proteomes" id="UP000657574">
    <property type="component" value="Unassembled WGS sequence"/>
</dbReference>
<evidence type="ECO:0000256" key="2">
    <source>
        <dbReference type="ARBA" id="ARBA00022723"/>
    </source>
</evidence>
<sequence>MRITGYRTLTTVHRWGRPIGDANGCTPAGVTTVPLVLLETDAGLTGVGLGSHRGLDEVFPAIDGEDPRAVGALYDRMLAQVFKAGHGGSTFGAIGAFDMALWDIKAKAADSPLWRLLGARDHVVLGYASGLDEPLDDDELIALHTAFRDRGFQAVKLKGGLDRDRDLRRLQLLSGLYAQATVGRTPRLMLDANESWSRKEALGYVAHLEKSLDLAWIEEPVRRWDVEGHALVTRAVRAAVATGENLTGLEHFRPLLQAGSVDVVQTGSVWGITHFLRVATLAHAFDLPVSPVAYNANPLAHAAVAIPNHLATEVQDLSFPEGVHADQEFEDGNIVLGESPGLGLVVDEDAIAASAPSAGRTGSESQHVRPESAGKRMLGADVHVFAIDRSVGVVCR</sequence>
<evidence type="ECO:0000313" key="5">
    <source>
        <dbReference type="EMBL" id="GGJ40424.1"/>
    </source>
</evidence>
<evidence type="ECO:0000259" key="4">
    <source>
        <dbReference type="SMART" id="SM00922"/>
    </source>
</evidence>
<evidence type="ECO:0000256" key="1">
    <source>
        <dbReference type="ARBA" id="ARBA00001946"/>
    </source>
</evidence>
<evidence type="ECO:0000313" key="6">
    <source>
        <dbReference type="Proteomes" id="UP000657574"/>
    </source>
</evidence>
<dbReference type="RefSeq" id="WP_189314346.1">
    <property type="nucleotide sequence ID" value="NZ_BMQA01000024.1"/>
</dbReference>
<dbReference type="EMBL" id="BMQA01000024">
    <property type="protein sequence ID" value="GGJ40424.1"/>
    <property type="molecule type" value="Genomic_DNA"/>
</dbReference>
<evidence type="ECO:0000256" key="3">
    <source>
        <dbReference type="ARBA" id="ARBA00022842"/>
    </source>
</evidence>
<dbReference type="SUPFAM" id="SSF54826">
    <property type="entry name" value="Enolase N-terminal domain-like"/>
    <property type="match status" value="1"/>
</dbReference>
<keyword evidence="3" id="KW-0460">Magnesium</keyword>
<name>A0A917L4M1_9ACTN</name>
<accession>A0A917L4M1</accession>
<dbReference type="GO" id="GO:0016836">
    <property type="term" value="F:hydro-lyase activity"/>
    <property type="evidence" value="ECO:0007669"/>
    <property type="project" value="TreeGrafter"/>
</dbReference>
<dbReference type="PANTHER" id="PTHR13794:SF58">
    <property type="entry name" value="MITOCHONDRIAL ENOLASE SUPERFAMILY MEMBER 1"/>
    <property type="match status" value="1"/>
</dbReference>
<reference evidence="5" key="2">
    <citation type="submission" date="2020-09" db="EMBL/GenBank/DDBJ databases">
        <authorList>
            <person name="Sun Q."/>
            <person name="Ohkuma M."/>
        </authorList>
    </citation>
    <scope>NUCLEOTIDE SEQUENCE</scope>
    <source>
        <strain evidence="5">JCM 3086</strain>
    </source>
</reference>
<dbReference type="InterPro" id="IPR013341">
    <property type="entry name" value="Mandelate_racemase_N_dom"/>
</dbReference>
<dbReference type="SFLD" id="SFLDS00001">
    <property type="entry name" value="Enolase"/>
    <property type="match status" value="1"/>
</dbReference>
<dbReference type="Gene3D" id="3.30.390.10">
    <property type="entry name" value="Enolase-like, N-terminal domain"/>
    <property type="match status" value="1"/>
</dbReference>
<organism evidence="5 6">
    <name type="scientific">Streptomyces brasiliensis</name>
    <dbReference type="NCBI Taxonomy" id="1954"/>
    <lineage>
        <taxon>Bacteria</taxon>
        <taxon>Bacillati</taxon>
        <taxon>Actinomycetota</taxon>
        <taxon>Actinomycetes</taxon>
        <taxon>Kitasatosporales</taxon>
        <taxon>Streptomycetaceae</taxon>
        <taxon>Streptomyces</taxon>
    </lineage>
</organism>
<keyword evidence="2" id="KW-0479">Metal-binding</keyword>
<reference evidence="5" key="1">
    <citation type="journal article" date="2014" name="Int. J. Syst. Evol. Microbiol.">
        <title>Complete genome sequence of Corynebacterium casei LMG S-19264T (=DSM 44701T), isolated from a smear-ripened cheese.</title>
        <authorList>
            <consortium name="US DOE Joint Genome Institute (JGI-PGF)"/>
            <person name="Walter F."/>
            <person name="Albersmeier A."/>
            <person name="Kalinowski J."/>
            <person name="Ruckert C."/>
        </authorList>
    </citation>
    <scope>NUCLEOTIDE SEQUENCE</scope>
    <source>
        <strain evidence="5">JCM 3086</strain>
    </source>
</reference>
<gene>
    <name evidence="5" type="ORF">GCM10010121_059360</name>
</gene>
<dbReference type="InterPro" id="IPR046945">
    <property type="entry name" value="RHMD-like"/>
</dbReference>
<dbReference type="InterPro" id="IPR029017">
    <property type="entry name" value="Enolase-like_N"/>
</dbReference>
<comment type="caution">
    <text evidence="5">The sequence shown here is derived from an EMBL/GenBank/DDBJ whole genome shotgun (WGS) entry which is preliminary data.</text>
</comment>
<comment type="cofactor">
    <cofactor evidence="1">
        <name>Mg(2+)</name>
        <dbReference type="ChEBI" id="CHEBI:18420"/>
    </cofactor>
</comment>
<dbReference type="InterPro" id="IPR013342">
    <property type="entry name" value="Mandelate_racemase_C"/>
</dbReference>
<dbReference type="Gene3D" id="3.20.20.120">
    <property type="entry name" value="Enolase-like C-terminal domain"/>
    <property type="match status" value="1"/>
</dbReference>
<dbReference type="Pfam" id="PF02746">
    <property type="entry name" value="MR_MLE_N"/>
    <property type="match status" value="1"/>
</dbReference>